<dbReference type="EMBL" id="UINC01110512">
    <property type="protein sequence ID" value="SVC78070.1"/>
    <property type="molecule type" value="Genomic_DNA"/>
</dbReference>
<feature type="non-terminal residue" evidence="1">
    <location>
        <position position="26"/>
    </location>
</feature>
<accession>A0A382PZ53</accession>
<protein>
    <submittedName>
        <fullName evidence="1">Uncharacterized protein</fullName>
    </submittedName>
</protein>
<name>A0A382PZ53_9ZZZZ</name>
<organism evidence="1">
    <name type="scientific">marine metagenome</name>
    <dbReference type="NCBI Taxonomy" id="408172"/>
    <lineage>
        <taxon>unclassified sequences</taxon>
        <taxon>metagenomes</taxon>
        <taxon>ecological metagenomes</taxon>
    </lineage>
</organism>
<gene>
    <name evidence="1" type="ORF">METZ01_LOCUS330924</name>
</gene>
<proteinExistence type="predicted"/>
<dbReference type="AlphaFoldDB" id="A0A382PZ53"/>
<evidence type="ECO:0000313" key="1">
    <source>
        <dbReference type="EMBL" id="SVC78070.1"/>
    </source>
</evidence>
<reference evidence="1" key="1">
    <citation type="submission" date="2018-05" db="EMBL/GenBank/DDBJ databases">
        <authorList>
            <person name="Lanie J.A."/>
            <person name="Ng W.-L."/>
            <person name="Kazmierczak K.M."/>
            <person name="Andrzejewski T.M."/>
            <person name="Davidsen T.M."/>
            <person name="Wayne K.J."/>
            <person name="Tettelin H."/>
            <person name="Glass J.I."/>
            <person name="Rusch D."/>
            <person name="Podicherti R."/>
            <person name="Tsui H.-C.T."/>
            <person name="Winkler M.E."/>
        </authorList>
    </citation>
    <scope>NUCLEOTIDE SEQUENCE</scope>
</reference>
<sequence>MFKVGDAYMFALFAPCNVYDAIVIWR</sequence>